<dbReference type="GeneID" id="13842586"/>
<sequence>MLLLFFISLVAGIDVGTDIGSYISINRVNASGFHYEFQNKLGFVVNTWTFIFNVDYNVIRDRLVKLKSVNCTPELNTRIDNLLETHDNIRFLLGHKKIGGRRSKRSIFGGTFNFVGRFYKSTIGLMDDTDAELLYEMARRENSTEYRVKMLTDATLQLAEYMKHDDCTVDVKDSLQEIESMLNKIMTGIQMALYNNKLSSFMLHPSVLLEELMLVNSDAETEWIVPPTKENMPLLIHLLNCHVFLDPDDKIMFMVEVPRVDKSKFSLYKPVSIPHCHHNRLCKFLTPNSQYIGFDKKRYVRLDDLSACDNLNDMILCYGSITSEKIEFATGCDINMFIKPNVTHAGCDVRAAKFNSEIFYSLNSINKWLYMVEKQAHIRLTCGTGQYKSTILKGTGIITLKQYCKLKTGRTVLVSKRIDNDGLNNKYKLAPFNFSNYLLTNNTAISTLSSIKQLDYDGLSDIARNLDKLLTKEQTDADLVIPAYDNSNANWYTNLFGNWWWELKFITYAVVIVLIVIFCLYLHNCCCGNSHISLPIFSPKI</sequence>
<name>K4ERT4_9BBAC</name>
<proteinExistence type="predicted"/>
<reference evidence="2 3" key="1">
    <citation type="journal article" date="2012" name="BMC Genomics">
        <title>Genome of Epinotia aporema granulovirus (EpapGV), a polyorganotropic fast killing betabaculovirus with a novel thymidylate kinase gene.</title>
        <authorList>
            <person name="Ferrelli M.L."/>
            <person name="Salvador R."/>
            <person name="Biedma M.E."/>
            <person name="Berretta M.F."/>
            <person name="Haase S."/>
            <person name="Sciocco-Cap A."/>
            <person name="Ghiringhelli P.D."/>
            <person name="Romanowski V."/>
        </authorList>
    </citation>
    <scope>NUCLEOTIDE SEQUENCE [LARGE SCALE GENOMIC DNA]</scope>
</reference>
<dbReference type="InterPro" id="IPR022048">
    <property type="entry name" value="Envelope_fusion-like"/>
</dbReference>
<dbReference type="Proteomes" id="UP000201571">
    <property type="component" value="Segment"/>
</dbReference>
<evidence type="ECO:0000313" key="2">
    <source>
        <dbReference type="EMBL" id="AER41440.1"/>
    </source>
</evidence>
<dbReference type="EMBL" id="JN408834">
    <property type="protein sequence ID" value="AER41440.1"/>
    <property type="molecule type" value="Genomic_DNA"/>
</dbReference>
<dbReference type="RefSeq" id="YP_006908522.1">
    <property type="nucleotide sequence ID" value="NC_018875.1"/>
</dbReference>
<keyword evidence="1" id="KW-0472">Membrane</keyword>
<keyword evidence="1" id="KW-1133">Transmembrane helix</keyword>
<feature type="transmembrane region" description="Helical" evidence="1">
    <location>
        <begin position="505"/>
        <end position="523"/>
    </location>
</feature>
<dbReference type="OrthoDB" id="3109at10239"/>
<accession>K4ERT4</accession>
<dbReference type="Pfam" id="PF12259">
    <property type="entry name" value="Baculo_F"/>
    <property type="match status" value="1"/>
</dbReference>
<keyword evidence="3" id="KW-1185">Reference proteome</keyword>
<organism evidence="2 3">
    <name type="scientific">Epinotia aporema granulovirus</name>
    <dbReference type="NCBI Taxonomy" id="166056"/>
    <lineage>
        <taxon>Viruses</taxon>
        <taxon>Viruses incertae sedis</taxon>
        <taxon>Naldaviricetes</taxon>
        <taxon>Lefavirales</taxon>
        <taxon>Baculoviridae</taxon>
        <taxon>Betabaculovirus</taxon>
        <taxon>Betabaculovirus epaporemae</taxon>
    </lineage>
</organism>
<protein>
    <submittedName>
        <fullName evidence="2">F protein</fullName>
    </submittedName>
</protein>
<keyword evidence="1" id="KW-0812">Transmembrane</keyword>
<evidence type="ECO:0000256" key="1">
    <source>
        <dbReference type="SAM" id="Phobius"/>
    </source>
</evidence>
<dbReference type="KEGG" id="vg:13842586"/>
<evidence type="ECO:0000313" key="3">
    <source>
        <dbReference type="Proteomes" id="UP000201571"/>
    </source>
</evidence>